<dbReference type="AlphaFoldDB" id="A0A327YFY8"/>
<dbReference type="Pfam" id="PF00208">
    <property type="entry name" value="ELFV_dehydrog"/>
    <property type="match status" value="1"/>
</dbReference>
<evidence type="ECO:0000256" key="1">
    <source>
        <dbReference type="ARBA" id="ARBA00006382"/>
    </source>
</evidence>
<proteinExistence type="inferred from homology"/>
<dbReference type="Gene3D" id="3.40.50.10860">
    <property type="entry name" value="Leucine Dehydrogenase, chain A, domain 1"/>
    <property type="match status" value="1"/>
</dbReference>
<evidence type="ECO:0000313" key="4">
    <source>
        <dbReference type="EMBL" id="RAK19377.1"/>
    </source>
</evidence>
<dbReference type="SMART" id="SM00839">
    <property type="entry name" value="ELFV_dehydrog"/>
    <property type="match status" value="1"/>
</dbReference>
<dbReference type="OrthoDB" id="9803297at2"/>
<dbReference type="InterPro" id="IPR006096">
    <property type="entry name" value="Glu/Leu/Phe/Val/Trp_DH_C"/>
</dbReference>
<protein>
    <submittedName>
        <fullName evidence="4">Glutamate dehydrogenase/leucine dehydrogenase</fullName>
    </submittedName>
</protein>
<keyword evidence="5" id="KW-1185">Reference proteome</keyword>
<evidence type="ECO:0000313" key="5">
    <source>
        <dbReference type="Proteomes" id="UP000249620"/>
    </source>
</evidence>
<keyword evidence="2" id="KW-0560">Oxidoreductase</keyword>
<dbReference type="InterPro" id="IPR036291">
    <property type="entry name" value="NAD(P)-bd_dom_sf"/>
</dbReference>
<sequence>MKDLLQKFENKEPEIVFNWKDPETDAEGWTVINSLRGGAAGGGTRMRKGLDMNEVLSLAKTMEVKFSVSGPAIGGAKSGINFDPNDPRKKGVLERWYKAVSPLLKNYYGTGGDLNVDEIHEVIPMTEDCGVWHPQEGVFNGHFKPTEADKINRIGQLRQGVIKVIENPNFSPDVNRKYTVADMITGYGVAEAVRHYYTIYGGDVKGKKAIVQGFGNVGSAATFYLAQMGAKVVGIIDRDGGVINENGFSFEEITTLFLNKDGNKLVADNMIPFAEINEKIWSMGAQVFAPCAASRLVTKEQVDSMIASGLEVISSGANVPFADKEIFFGPIMEETDKKVSLIPDFIANCGMARVFAYFMEKKVQMTDEAIFSDTSNRIKNAIQNAHAINSDKKNISATAFEIALKQLV</sequence>
<comment type="caution">
    <text evidence="4">The sequence shown here is derived from an EMBL/GenBank/DDBJ whole genome shotgun (WGS) entry which is preliminary data.</text>
</comment>
<dbReference type="RefSeq" id="WP_111567850.1">
    <property type="nucleotide sequence ID" value="NZ_QLMI01000011.1"/>
</dbReference>
<dbReference type="SUPFAM" id="SSF51735">
    <property type="entry name" value="NAD(P)-binding Rossmann-fold domains"/>
    <property type="match status" value="1"/>
</dbReference>
<dbReference type="Proteomes" id="UP000249620">
    <property type="component" value="Unassembled WGS sequence"/>
</dbReference>
<dbReference type="Pfam" id="PF02812">
    <property type="entry name" value="ELFV_dehydrog_N"/>
    <property type="match status" value="1"/>
</dbReference>
<organism evidence="4 5">
    <name type="scientific">Flavobacterium aquaticum</name>
    <dbReference type="NCBI Taxonomy" id="1236486"/>
    <lineage>
        <taxon>Bacteria</taxon>
        <taxon>Pseudomonadati</taxon>
        <taxon>Bacteroidota</taxon>
        <taxon>Flavobacteriia</taxon>
        <taxon>Flavobacteriales</taxon>
        <taxon>Flavobacteriaceae</taxon>
        <taxon>Flavobacterium</taxon>
    </lineage>
</organism>
<accession>A0A327YFY8</accession>
<dbReference type="PANTHER" id="PTHR11606:SF13">
    <property type="entry name" value="GLUTAMATE DEHYDROGENASE 1, MITOCHONDRIAL"/>
    <property type="match status" value="1"/>
</dbReference>
<dbReference type="SUPFAM" id="SSF53223">
    <property type="entry name" value="Aminoacid dehydrogenase-like, N-terminal domain"/>
    <property type="match status" value="1"/>
</dbReference>
<comment type="similarity">
    <text evidence="1">Belongs to the Glu/Leu/Phe/Val dehydrogenases family.</text>
</comment>
<evidence type="ECO:0000259" key="3">
    <source>
        <dbReference type="SMART" id="SM00839"/>
    </source>
</evidence>
<dbReference type="GO" id="GO:0006538">
    <property type="term" value="P:L-glutamate catabolic process"/>
    <property type="evidence" value="ECO:0007669"/>
    <property type="project" value="TreeGrafter"/>
</dbReference>
<evidence type="ECO:0000256" key="2">
    <source>
        <dbReference type="ARBA" id="ARBA00023002"/>
    </source>
</evidence>
<dbReference type="PANTHER" id="PTHR11606">
    <property type="entry name" value="GLUTAMATE DEHYDROGENASE"/>
    <property type="match status" value="1"/>
</dbReference>
<dbReference type="InterPro" id="IPR006097">
    <property type="entry name" value="Glu/Leu/Phe/Val/Trp_DH_dimer"/>
</dbReference>
<name>A0A327YFY8_9FLAO</name>
<dbReference type="InterPro" id="IPR046346">
    <property type="entry name" value="Aminoacid_DH-like_N_sf"/>
</dbReference>
<dbReference type="EMBL" id="QLMI01000011">
    <property type="protein sequence ID" value="RAK19377.1"/>
    <property type="molecule type" value="Genomic_DNA"/>
</dbReference>
<feature type="domain" description="Glutamate/phenylalanine/leucine/valine/L-tryptophan dehydrogenase C-terminal" evidence="3">
    <location>
        <begin position="181"/>
        <end position="408"/>
    </location>
</feature>
<dbReference type="Gene3D" id="3.40.50.720">
    <property type="entry name" value="NAD(P)-binding Rossmann-like Domain"/>
    <property type="match status" value="1"/>
</dbReference>
<dbReference type="GO" id="GO:0004352">
    <property type="term" value="F:glutamate dehydrogenase (NAD+) activity"/>
    <property type="evidence" value="ECO:0007669"/>
    <property type="project" value="TreeGrafter"/>
</dbReference>
<reference evidence="4 5" key="1">
    <citation type="submission" date="2018-06" db="EMBL/GenBank/DDBJ databases">
        <title>Genomic Encyclopedia of Type Strains, Phase III (KMG-III): the genomes of soil and plant-associated and newly described type strains.</title>
        <authorList>
            <person name="Whitman W."/>
        </authorList>
    </citation>
    <scope>NUCLEOTIDE SEQUENCE [LARGE SCALE GENOMIC DNA]</scope>
    <source>
        <strain evidence="4 5">CGMCC 1.12398</strain>
    </source>
</reference>
<gene>
    <name evidence="4" type="ORF">B0I03_11110</name>
</gene>